<reference evidence="2" key="1">
    <citation type="journal article" date="2013" name="Genome Biol. Evol.">
        <title>The genome sequence of Streptomyces lividans 66 reveals a novel tRNA-dependent peptide biosynthetic system within a metal-related genomic island.</title>
        <authorList>
            <person name="Cruz-Morales P."/>
            <person name="Vijgenboom E."/>
            <person name="Iruegas-Bocardo F."/>
            <person name="Girard G."/>
            <person name="Yanez-Guerra L.A."/>
            <person name="Ramos-Aboites H.E."/>
            <person name="Pernodet J.L."/>
            <person name="Anne J."/>
            <person name="van Wezel G.P."/>
            <person name="Barona-Gomez F."/>
        </authorList>
    </citation>
    <scope>NUCLEOTIDE SEQUENCE [LARGE SCALE GENOMIC DNA]</scope>
    <source>
        <strain evidence="2">1326</strain>
    </source>
</reference>
<evidence type="ECO:0008006" key="3">
    <source>
        <dbReference type="Google" id="ProtNLM"/>
    </source>
</evidence>
<dbReference type="Proteomes" id="UP000014062">
    <property type="component" value="Chromosome"/>
</dbReference>
<sequence>MRNGPRPGYGPSSTALVLDELGARSRPDRSWCAIDFVSVRTLKGR</sequence>
<proteinExistence type="predicted"/>
<evidence type="ECO:0000313" key="1">
    <source>
        <dbReference type="EMBL" id="EOY44756.1"/>
    </source>
</evidence>
<organism evidence="1 2">
    <name type="scientific">Streptomyces lividans 1326</name>
    <dbReference type="NCBI Taxonomy" id="1200984"/>
    <lineage>
        <taxon>Bacteria</taxon>
        <taxon>Bacillati</taxon>
        <taxon>Actinomycetota</taxon>
        <taxon>Actinomycetes</taxon>
        <taxon>Kitasatosporales</taxon>
        <taxon>Streptomycetaceae</taxon>
        <taxon>Streptomyces</taxon>
    </lineage>
</organism>
<evidence type="ECO:0000313" key="2">
    <source>
        <dbReference type="Proteomes" id="UP000014062"/>
    </source>
</evidence>
<dbReference type="EMBL" id="CM001889">
    <property type="protein sequence ID" value="EOY44756.1"/>
    <property type="molecule type" value="Genomic_DNA"/>
</dbReference>
<name>A0A7U9H9M6_STRLI</name>
<protein>
    <recommendedName>
        <fullName evidence="3">Transposase</fullName>
    </recommendedName>
</protein>
<gene>
    <name evidence="1" type="ORF">SLI_0037</name>
</gene>
<dbReference type="AlphaFoldDB" id="A0A7U9H9M6"/>
<accession>A0A7U9H9M6</accession>